<dbReference type="Gene3D" id="3.40.190.10">
    <property type="entry name" value="Periplasmic binding protein-like II"/>
    <property type="match status" value="1"/>
</dbReference>
<organism evidence="3 4">
    <name type="scientific">Paracoccus suum</name>
    <dbReference type="NCBI Taxonomy" id="2259340"/>
    <lineage>
        <taxon>Bacteria</taxon>
        <taxon>Pseudomonadati</taxon>
        <taxon>Pseudomonadota</taxon>
        <taxon>Alphaproteobacteria</taxon>
        <taxon>Rhodobacterales</taxon>
        <taxon>Paracoccaceae</taxon>
        <taxon>Paracoccus</taxon>
    </lineage>
</organism>
<dbReference type="SUPFAM" id="SSF53850">
    <property type="entry name" value="Periplasmic binding protein-like II"/>
    <property type="match status" value="1"/>
</dbReference>
<dbReference type="GO" id="GO:0043190">
    <property type="term" value="C:ATP-binding cassette (ABC) transporter complex"/>
    <property type="evidence" value="ECO:0007669"/>
    <property type="project" value="InterPro"/>
</dbReference>
<gene>
    <name evidence="3" type="primary">choX</name>
    <name evidence="3" type="ORF">DRW48_03405</name>
</gene>
<dbReference type="InterPro" id="IPR017783">
    <property type="entry name" value="ABC_choline_sub-bd"/>
</dbReference>
<sequence length="315" mass="33126">MLKLNRILALVTVAVVAGPALGQGANDPAACKTIRMSDPGWTDINSTNGIAKTVLDALGYDAQVTTLSVPIGFEALKSGQSDVFLGNWMPAQASFRADLDKAGAVEVLNRNLEGAKFTLAVTGPGAKLGVKDFDDLDAHRDAFEGKIYGIEPGAPANQSIGKMIEADAHGLGDWELVETGEQAMLAQVARNDAAGKPSVFLAWAPHPMNETLQITYLTGGDKEFGPNYGGAEVFTLARKGWAAECPNAAKLLKQMTFTVPMENQIMDGILNNGEAPADSARAWLKANPDVLGPWLDGVTTLDGQPGLPAVEAALK</sequence>
<reference evidence="4" key="1">
    <citation type="submission" date="2018-07" db="EMBL/GenBank/DDBJ databases">
        <title>Genome sequencing of Paracoccus sp. SC2-6.</title>
        <authorList>
            <person name="Heo J."/>
            <person name="Kim S.-J."/>
            <person name="Kwon S.-W."/>
        </authorList>
    </citation>
    <scope>NUCLEOTIDE SEQUENCE [LARGE SCALE GENOMIC DNA]</scope>
    <source>
        <strain evidence="4">SC2-6</strain>
    </source>
</reference>
<dbReference type="EMBL" id="CP030918">
    <property type="protein sequence ID" value="AXC48866.1"/>
    <property type="molecule type" value="Genomic_DNA"/>
</dbReference>
<dbReference type="Gene3D" id="3.40.190.100">
    <property type="entry name" value="Glycine betaine-binding periplasmic protein, domain 2"/>
    <property type="match status" value="1"/>
</dbReference>
<proteinExistence type="predicted"/>
<dbReference type="Pfam" id="PF04069">
    <property type="entry name" value="OpuAC"/>
    <property type="match status" value="1"/>
</dbReference>
<keyword evidence="1" id="KW-0732">Signal</keyword>
<dbReference type="InterPro" id="IPR007210">
    <property type="entry name" value="ABC_Gly_betaine_transp_sub-bd"/>
</dbReference>
<dbReference type="OrthoDB" id="9787902at2"/>
<protein>
    <submittedName>
        <fullName evidence="3">Choline ABC transporter substrate-binding protein</fullName>
    </submittedName>
</protein>
<dbReference type="NCBIfam" id="TIGR03414">
    <property type="entry name" value="ABC_choline_bnd"/>
    <property type="match status" value="1"/>
</dbReference>
<feature type="chain" id="PRO_5016881496" evidence="1">
    <location>
        <begin position="23"/>
        <end position="315"/>
    </location>
</feature>
<evidence type="ECO:0000313" key="3">
    <source>
        <dbReference type="EMBL" id="AXC48866.1"/>
    </source>
</evidence>
<accession>A0A344PHL1</accession>
<evidence type="ECO:0000313" key="4">
    <source>
        <dbReference type="Proteomes" id="UP000252023"/>
    </source>
</evidence>
<dbReference type="AlphaFoldDB" id="A0A344PHL1"/>
<feature type="domain" description="ABC-type glycine betaine transport system substrate-binding" evidence="2">
    <location>
        <begin position="32"/>
        <end position="285"/>
    </location>
</feature>
<evidence type="ECO:0000259" key="2">
    <source>
        <dbReference type="Pfam" id="PF04069"/>
    </source>
</evidence>
<evidence type="ECO:0000256" key="1">
    <source>
        <dbReference type="SAM" id="SignalP"/>
    </source>
</evidence>
<dbReference type="CDD" id="cd13640">
    <property type="entry name" value="PBP2_ChoX"/>
    <property type="match status" value="1"/>
</dbReference>
<dbReference type="KEGG" id="pars:DRW48_03405"/>
<name>A0A344PHL1_9RHOB</name>
<dbReference type="Proteomes" id="UP000252023">
    <property type="component" value="Chromosome"/>
</dbReference>
<dbReference type="RefSeq" id="WP_114075185.1">
    <property type="nucleotide sequence ID" value="NZ_CP030918.1"/>
</dbReference>
<feature type="signal peptide" evidence="1">
    <location>
        <begin position="1"/>
        <end position="22"/>
    </location>
</feature>
<dbReference type="GO" id="GO:0015871">
    <property type="term" value="P:choline transport"/>
    <property type="evidence" value="ECO:0007669"/>
    <property type="project" value="InterPro"/>
</dbReference>
<dbReference type="GO" id="GO:0033265">
    <property type="term" value="F:choline binding"/>
    <property type="evidence" value="ECO:0007669"/>
    <property type="project" value="InterPro"/>
</dbReference>
<dbReference type="GO" id="GO:0042597">
    <property type="term" value="C:periplasmic space"/>
    <property type="evidence" value="ECO:0007669"/>
    <property type="project" value="InterPro"/>
</dbReference>
<dbReference type="GO" id="GO:0022857">
    <property type="term" value="F:transmembrane transporter activity"/>
    <property type="evidence" value="ECO:0007669"/>
    <property type="project" value="InterPro"/>
</dbReference>
<keyword evidence="4" id="KW-1185">Reference proteome</keyword>